<dbReference type="PANTHER" id="PTHR43877">
    <property type="entry name" value="AMINOALKYLPHOSPHONATE N-ACETYLTRANSFERASE-RELATED-RELATED"/>
    <property type="match status" value="1"/>
</dbReference>
<name>A0A6B0T4E5_9EURY</name>
<accession>A0A6B0T4E5</accession>
<comment type="caution">
    <text evidence="4">The sequence shown here is derived from an EMBL/GenBank/DDBJ whole genome shotgun (WGS) entry which is preliminary data.</text>
</comment>
<dbReference type="AlphaFoldDB" id="A0A6B0T4E5"/>
<dbReference type="CDD" id="cd04301">
    <property type="entry name" value="NAT_SF"/>
    <property type="match status" value="1"/>
</dbReference>
<keyword evidence="1 4" id="KW-0808">Transferase</keyword>
<keyword evidence="5" id="KW-1185">Reference proteome</keyword>
<dbReference type="Gene3D" id="3.40.630.30">
    <property type="match status" value="1"/>
</dbReference>
<dbReference type="Proteomes" id="UP000466535">
    <property type="component" value="Unassembled WGS sequence"/>
</dbReference>
<sequence length="305" mass="33442">MSRSTAEIEYRPATEDDYEGVVAFTEQTWSDLDVEVSDYLPDVYHEWIGGDRRQTIVADAGDQIAGIAQVVLLSSREGWAQGMRVNPDFRGEGIGRAINDRLFAWARDRGATVVRNMVFSWNQAGLGQSRALGYEPTTEFRWLHPEPDGAAVDDLDSYRGSPDAAWTYWTASGARDHLRGLALDPVESWALRELTPSILAEAADDDRLLTVGGENGTRALSYLTRVEDQETDDGTQRLAEYGLGAWADTEAAGRLLDAIAADAAERGAETTRVLIPETARYVSDGAAHHVEIADHPDFVLAATVE</sequence>
<keyword evidence="2" id="KW-0012">Acyltransferase</keyword>
<dbReference type="InterPro" id="IPR000182">
    <property type="entry name" value="GNAT_dom"/>
</dbReference>
<feature type="domain" description="N-acetyltransferase" evidence="3">
    <location>
        <begin position="8"/>
        <end position="159"/>
    </location>
</feature>
<gene>
    <name evidence="4" type="ORF">GRX03_00460</name>
</gene>
<evidence type="ECO:0000256" key="2">
    <source>
        <dbReference type="ARBA" id="ARBA00023315"/>
    </source>
</evidence>
<dbReference type="PROSITE" id="PS51186">
    <property type="entry name" value="GNAT"/>
    <property type="match status" value="1"/>
</dbReference>
<dbReference type="RefSeq" id="WP_159762244.1">
    <property type="nucleotide sequence ID" value="NZ_WUUT01000001.1"/>
</dbReference>
<evidence type="ECO:0000313" key="4">
    <source>
        <dbReference type="EMBL" id="MXR50081.1"/>
    </source>
</evidence>
<reference evidence="4 5" key="1">
    <citation type="submission" date="2019-12" db="EMBL/GenBank/DDBJ databases">
        <title>Isolation and characterization of three novel carbon monoxide-oxidizing members of Halobacteria from salione crusts and soils.</title>
        <authorList>
            <person name="Myers M.R."/>
            <person name="King G.M."/>
        </authorList>
    </citation>
    <scope>NUCLEOTIDE SEQUENCE [LARGE SCALE GENOMIC DNA]</scope>
    <source>
        <strain evidence="4 5">WSH3</strain>
    </source>
</reference>
<dbReference type="OrthoDB" id="134118at2157"/>
<dbReference type="EMBL" id="WUUT01000001">
    <property type="protein sequence ID" value="MXR50081.1"/>
    <property type="molecule type" value="Genomic_DNA"/>
</dbReference>
<dbReference type="Pfam" id="PF00583">
    <property type="entry name" value="Acetyltransf_1"/>
    <property type="match status" value="1"/>
</dbReference>
<evidence type="ECO:0000259" key="3">
    <source>
        <dbReference type="PROSITE" id="PS51186"/>
    </source>
</evidence>
<organism evidence="4 5">
    <name type="scientific">Halovenus carboxidivorans</name>
    <dbReference type="NCBI Taxonomy" id="2692199"/>
    <lineage>
        <taxon>Archaea</taxon>
        <taxon>Methanobacteriati</taxon>
        <taxon>Methanobacteriota</taxon>
        <taxon>Stenosarchaea group</taxon>
        <taxon>Halobacteria</taxon>
        <taxon>Halobacteriales</taxon>
        <taxon>Haloarculaceae</taxon>
        <taxon>Halovenus</taxon>
    </lineage>
</organism>
<dbReference type="PANTHER" id="PTHR43877:SF2">
    <property type="entry name" value="AMINOALKYLPHOSPHONATE N-ACETYLTRANSFERASE-RELATED"/>
    <property type="match status" value="1"/>
</dbReference>
<evidence type="ECO:0000313" key="5">
    <source>
        <dbReference type="Proteomes" id="UP000466535"/>
    </source>
</evidence>
<dbReference type="InterPro" id="IPR050832">
    <property type="entry name" value="Bact_Acetyltransf"/>
</dbReference>
<protein>
    <submittedName>
        <fullName evidence="4">GNAT family N-acetyltransferase</fullName>
    </submittedName>
</protein>
<dbReference type="InterPro" id="IPR016181">
    <property type="entry name" value="Acyl_CoA_acyltransferase"/>
</dbReference>
<dbReference type="GO" id="GO:0016747">
    <property type="term" value="F:acyltransferase activity, transferring groups other than amino-acyl groups"/>
    <property type="evidence" value="ECO:0007669"/>
    <property type="project" value="InterPro"/>
</dbReference>
<evidence type="ECO:0000256" key="1">
    <source>
        <dbReference type="ARBA" id="ARBA00022679"/>
    </source>
</evidence>
<dbReference type="SUPFAM" id="SSF55729">
    <property type="entry name" value="Acyl-CoA N-acyltransferases (Nat)"/>
    <property type="match status" value="1"/>
</dbReference>
<proteinExistence type="predicted"/>